<comment type="catalytic activity">
    <reaction evidence="10">
        <text>O-phospho-L-serine + H2O = L-serine + phosphate</text>
        <dbReference type="Rhea" id="RHEA:21208"/>
        <dbReference type="ChEBI" id="CHEBI:15377"/>
        <dbReference type="ChEBI" id="CHEBI:33384"/>
        <dbReference type="ChEBI" id="CHEBI:43474"/>
        <dbReference type="ChEBI" id="CHEBI:57524"/>
        <dbReference type="EC" id="3.1.3.3"/>
    </reaction>
</comment>
<evidence type="ECO:0000256" key="6">
    <source>
        <dbReference type="ARBA" id="ARBA00022723"/>
    </source>
</evidence>
<name>A0A939RUA4_9MICO</name>
<evidence type="ECO:0000256" key="12">
    <source>
        <dbReference type="SAM" id="MobiDB-lite"/>
    </source>
</evidence>
<comment type="caution">
    <text evidence="14">The sequence shown here is derived from an EMBL/GenBank/DDBJ whole genome shotgun (WGS) entry which is preliminary data.</text>
</comment>
<feature type="region of interest" description="Disordered" evidence="12">
    <location>
        <begin position="392"/>
        <end position="429"/>
    </location>
</feature>
<dbReference type="AlphaFoldDB" id="A0A939RUA4"/>
<keyword evidence="8" id="KW-0460">Magnesium</keyword>
<dbReference type="InterPro" id="IPR050582">
    <property type="entry name" value="HAD-like_SerB"/>
</dbReference>
<proteinExistence type="inferred from homology"/>
<evidence type="ECO:0000256" key="7">
    <source>
        <dbReference type="ARBA" id="ARBA00022801"/>
    </source>
</evidence>
<keyword evidence="9" id="KW-0718">Serine biosynthesis</keyword>
<sequence>MPHIARPLIGLAAAAVFASGLTACSAPSPSGEDEPAEATGCRTLDEQVEWPDEARTALDELLTSQGACAGDDAGNDAPVAIFDWDNTVVKNDIGYGTNYWMLNNDKILQPEGQDWGTTSRYLTPAAVTALGEACGTETPAGEPLPTSTDTACADEIVAVLDGETTGGEEAFDGYDARRINAAYAWSAALLAGYTPEEAQDLAAQAKEELLAADEGASWTVGTTEVDGYVHVYEQIDDLIGAMHENGIEPWIVSASSQPVVLAWSDEVGIDAEHSIGVRNLLDGEGRITAHLEGCGDIADGEDAVMTYIDGKRCWANQEIFGITGAAAFEQAPADVRQIFGAGDSDTDVTFMEDATELRLVINRNKTELMCRALDNEDGKWVVVPMFIDPKEPNEEGYACSTEGRIEPDGGTSPLKRADGSVVEDQSEAV</sequence>
<gene>
    <name evidence="14" type="ORF">J4H91_09185</name>
</gene>
<dbReference type="InterPro" id="IPR023214">
    <property type="entry name" value="HAD_sf"/>
</dbReference>
<feature type="signal peptide" evidence="13">
    <location>
        <begin position="1"/>
        <end position="25"/>
    </location>
</feature>
<evidence type="ECO:0000313" key="15">
    <source>
        <dbReference type="Proteomes" id="UP000664398"/>
    </source>
</evidence>
<dbReference type="Proteomes" id="UP000664398">
    <property type="component" value="Unassembled WGS sequence"/>
</dbReference>
<keyword evidence="5" id="KW-0028">Amino-acid biosynthesis</keyword>
<evidence type="ECO:0000256" key="5">
    <source>
        <dbReference type="ARBA" id="ARBA00022605"/>
    </source>
</evidence>
<comment type="pathway">
    <text evidence="2">Amino-acid biosynthesis; L-serine biosynthesis; L-serine from 3-phospho-D-glycerate: step 3/3.</text>
</comment>
<evidence type="ECO:0000256" key="3">
    <source>
        <dbReference type="ARBA" id="ARBA00009184"/>
    </source>
</evidence>
<evidence type="ECO:0000256" key="9">
    <source>
        <dbReference type="ARBA" id="ARBA00023299"/>
    </source>
</evidence>
<comment type="cofactor">
    <cofactor evidence="1">
        <name>Mg(2+)</name>
        <dbReference type="ChEBI" id="CHEBI:18420"/>
    </cofactor>
</comment>
<keyword evidence="13" id="KW-0732">Signal</keyword>
<evidence type="ECO:0000256" key="2">
    <source>
        <dbReference type="ARBA" id="ARBA00005135"/>
    </source>
</evidence>
<keyword evidence="15" id="KW-1185">Reference proteome</keyword>
<dbReference type="GO" id="GO:0000287">
    <property type="term" value="F:magnesium ion binding"/>
    <property type="evidence" value="ECO:0007669"/>
    <property type="project" value="TreeGrafter"/>
</dbReference>
<dbReference type="GO" id="GO:0005737">
    <property type="term" value="C:cytoplasm"/>
    <property type="evidence" value="ECO:0007669"/>
    <property type="project" value="TreeGrafter"/>
</dbReference>
<comment type="catalytic activity">
    <reaction evidence="11">
        <text>O-phospho-D-serine + H2O = D-serine + phosphate</text>
        <dbReference type="Rhea" id="RHEA:24873"/>
        <dbReference type="ChEBI" id="CHEBI:15377"/>
        <dbReference type="ChEBI" id="CHEBI:35247"/>
        <dbReference type="ChEBI" id="CHEBI:43474"/>
        <dbReference type="ChEBI" id="CHEBI:58680"/>
        <dbReference type="EC" id="3.1.3.3"/>
    </reaction>
</comment>
<evidence type="ECO:0000256" key="1">
    <source>
        <dbReference type="ARBA" id="ARBA00001946"/>
    </source>
</evidence>
<dbReference type="InterPro" id="IPR036412">
    <property type="entry name" value="HAD-like_sf"/>
</dbReference>
<protein>
    <recommendedName>
        <fullName evidence="4">phosphoserine phosphatase</fullName>
        <ecNumber evidence="4">3.1.3.3</ecNumber>
    </recommendedName>
</protein>
<dbReference type="PROSITE" id="PS51257">
    <property type="entry name" value="PROKAR_LIPOPROTEIN"/>
    <property type="match status" value="1"/>
</dbReference>
<dbReference type="EC" id="3.1.3.3" evidence="4"/>
<evidence type="ECO:0000256" key="11">
    <source>
        <dbReference type="ARBA" id="ARBA00048523"/>
    </source>
</evidence>
<reference evidence="14" key="1">
    <citation type="submission" date="2021-03" db="EMBL/GenBank/DDBJ databases">
        <title>Leucobacter chromiisoli sp. nov., isolated from chromium-containing soil of chemical plant.</title>
        <authorList>
            <person name="Xu Z."/>
        </authorList>
    </citation>
    <scope>NUCLEOTIDE SEQUENCE</scope>
    <source>
        <strain evidence="14">A2</strain>
    </source>
</reference>
<dbReference type="Gene3D" id="3.40.50.1000">
    <property type="entry name" value="HAD superfamily/HAD-like"/>
    <property type="match status" value="2"/>
</dbReference>
<evidence type="ECO:0000256" key="4">
    <source>
        <dbReference type="ARBA" id="ARBA00012640"/>
    </source>
</evidence>
<dbReference type="PANTHER" id="PTHR43344">
    <property type="entry name" value="PHOSPHOSERINE PHOSPHATASE"/>
    <property type="match status" value="1"/>
</dbReference>
<keyword evidence="6" id="KW-0479">Metal-binding</keyword>
<accession>A0A939RUA4</accession>
<dbReference type="GO" id="GO:0036424">
    <property type="term" value="F:L-phosphoserine phosphatase activity"/>
    <property type="evidence" value="ECO:0007669"/>
    <property type="project" value="TreeGrafter"/>
</dbReference>
<organism evidence="14 15">
    <name type="scientific">Leucobacter ruminantium</name>
    <dbReference type="NCBI Taxonomy" id="1289170"/>
    <lineage>
        <taxon>Bacteria</taxon>
        <taxon>Bacillati</taxon>
        <taxon>Actinomycetota</taxon>
        <taxon>Actinomycetes</taxon>
        <taxon>Micrococcales</taxon>
        <taxon>Microbacteriaceae</taxon>
        <taxon>Leucobacter</taxon>
    </lineage>
</organism>
<evidence type="ECO:0000256" key="13">
    <source>
        <dbReference type="SAM" id="SignalP"/>
    </source>
</evidence>
<evidence type="ECO:0000313" key="14">
    <source>
        <dbReference type="EMBL" id="MBO1805490.1"/>
    </source>
</evidence>
<keyword evidence="7 14" id="KW-0378">Hydrolase</keyword>
<dbReference type="GO" id="GO:0006564">
    <property type="term" value="P:L-serine biosynthetic process"/>
    <property type="evidence" value="ECO:0007669"/>
    <property type="project" value="UniProtKB-KW"/>
</dbReference>
<dbReference type="EMBL" id="JAGDYL010000014">
    <property type="protein sequence ID" value="MBO1805490.1"/>
    <property type="molecule type" value="Genomic_DNA"/>
</dbReference>
<feature type="chain" id="PRO_5038127692" description="phosphoserine phosphatase" evidence="13">
    <location>
        <begin position="26"/>
        <end position="429"/>
    </location>
</feature>
<dbReference type="PANTHER" id="PTHR43344:SF2">
    <property type="entry name" value="PHOSPHOSERINE PHOSPHATASE"/>
    <property type="match status" value="1"/>
</dbReference>
<comment type="similarity">
    <text evidence="3">Belongs to the HAD-like hydrolase superfamily. SerB family.</text>
</comment>
<evidence type="ECO:0000256" key="10">
    <source>
        <dbReference type="ARBA" id="ARBA00048138"/>
    </source>
</evidence>
<dbReference type="RefSeq" id="WP_208045964.1">
    <property type="nucleotide sequence ID" value="NZ_JAGDYL010000014.1"/>
</dbReference>
<evidence type="ECO:0000256" key="8">
    <source>
        <dbReference type="ARBA" id="ARBA00022842"/>
    </source>
</evidence>
<dbReference type="SUPFAM" id="SSF56784">
    <property type="entry name" value="HAD-like"/>
    <property type="match status" value="1"/>
</dbReference>